<evidence type="ECO:0000313" key="8">
    <source>
        <dbReference type="Proteomes" id="UP001144352"/>
    </source>
</evidence>
<dbReference type="Pfam" id="PF00528">
    <property type="entry name" value="BPD_transp_1"/>
    <property type="match status" value="2"/>
</dbReference>
<dbReference type="AlphaFoldDB" id="A0A9W6LD24"/>
<feature type="transmembrane region" description="Helical" evidence="5">
    <location>
        <begin position="65"/>
        <end position="88"/>
    </location>
</feature>
<feature type="transmembrane region" description="Helical" evidence="5">
    <location>
        <begin position="239"/>
        <end position="256"/>
    </location>
</feature>
<feature type="domain" description="ABC transmembrane type-1" evidence="6">
    <location>
        <begin position="378"/>
        <end position="564"/>
    </location>
</feature>
<feature type="transmembrane region" description="Helical" evidence="5">
    <location>
        <begin position="546"/>
        <end position="565"/>
    </location>
</feature>
<dbReference type="GO" id="GO:0055085">
    <property type="term" value="P:transmembrane transport"/>
    <property type="evidence" value="ECO:0007669"/>
    <property type="project" value="InterPro"/>
</dbReference>
<evidence type="ECO:0000256" key="1">
    <source>
        <dbReference type="ARBA" id="ARBA00004651"/>
    </source>
</evidence>
<feature type="transmembrane region" description="Helical" evidence="5">
    <location>
        <begin position="20"/>
        <end position="38"/>
    </location>
</feature>
<feature type="transmembrane region" description="Helical" evidence="5">
    <location>
        <begin position="100"/>
        <end position="125"/>
    </location>
</feature>
<feature type="domain" description="ABC transmembrane type-1" evidence="6">
    <location>
        <begin position="66"/>
        <end position="265"/>
    </location>
</feature>
<evidence type="ECO:0000256" key="3">
    <source>
        <dbReference type="ARBA" id="ARBA00022989"/>
    </source>
</evidence>
<feature type="transmembrane region" description="Helical" evidence="5">
    <location>
        <begin position="373"/>
        <end position="395"/>
    </location>
</feature>
<keyword evidence="2 5" id="KW-0812">Transmembrane</keyword>
<sequence length="579" mass="64127">MQPLTTDDNFRGKLTTPNAWDLAAFFLVMGIIALLAWGSREMALPYVPGKTVPSLSPDPWHLPYYALRTVIRMGAALCLSLAFTLTYATLAAKNRRLGPILVPALDILQSVPILGFLSVTVTGFISLFPGSLLGVEAASIFVIFTSQAWNMAFSFYQSLKTVPRDLGEAATIFGLSPWKRFWRVEAPFGVPPLIWNIMMSVSGGWFFVVASEAITVGKTSVTLPGVGSYMALAIHRQDLGAIGWALATMALVIFLYDQLFFRPLVAWAEKFRVELTESGAPPESWLLTIFTRTRLMGRLLHLVGTLPAQLAERFTRPRRIRRRSRRPIRPEIQRTIDLAWNAIFALAALYGLWKLATFVSVIPLHEVLSVFGLGLATLARVTVLLALASLLWVPVGVRIGLNPRWATRVQPVAQFLAAFPANLFFPVVVVLIVHFRLNPEIWTAPLMILGTQWYILFNVIAGASAIPNDLREAATNLGLSGWELWRRLLLPGIFPSLVTGLVTASGGTWNASIVAEMVSWGPTTLTATGLGSAIARWTEQGDYPHIILGIAVMSIFVVCLNRLFWRRLYLLAQTRYRLD</sequence>
<evidence type="ECO:0000259" key="6">
    <source>
        <dbReference type="PROSITE" id="PS50928"/>
    </source>
</evidence>
<feature type="transmembrane region" description="Helical" evidence="5">
    <location>
        <begin position="441"/>
        <end position="467"/>
    </location>
</feature>
<keyword evidence="5" id="KW-0813">Transport</keyword>
<evidence type="ECO:0000256" key="5">
    <source>
        <dbReference type="RuleBase" id="RU363032"/>
    </source>
</evidence>
<dbReference type="SUPFAM" id="SSF161098">
    <property type="entry name" value="MetI-like"/>
    <property type="match status" value="2"/>
</dbReference>
<organism evidence="7 8">
    <name type="scientific">Geobacter hydrogenophilus</name>
    <dbReference type="NCBI Taxonomy" id="40983"/>
    <lineage>
        <taxon>Bacteria</taxon>
        <taxon>Pseudomonadati</taxon>
        <taxon>Thermodesulfobacteriota</taxon>
        <taxon>Desulfuromonadia</taxon>
        <taxon>Geobacterales</taxon>
        <taxon>Geobacteraceae</taxon>
        <taxon>Geobacter</taxon>
    </lineage>
</organism>
<accession>A0A9W6LD24</accession>
<dbReference type="PANTHER" id="PTHR42744:SF1">
    <property type="entry name" value="BINDING-PROTEIN-DEPENDENT TRANSPORT SYSTEMS INNER MEMBRANE COMPONENT"/>
    <property type="match status" value="1"/>
</dbReference>
<feature type="transmembrane region" description="Helical" evidence="5">
    <location>
        <begin position="415"/>
        <end position="435"/>
    </location>
</feature>
<comment type="caution">
    <text evidence="7">The sequence shown here is derived from an EMBL/GenBank/DDBJ whole genome shotgun (WGS) entry which is preliminary data.</text>
</comment>
<dbReference type="EMBL" id="BSDS01000001">
    <property type="protein sequence ID" value="GLI38565.1"/>
    <property type="molecule type" value="Genomic_DNA"/>
</dbReference>
<dbReference type="Proteomes" id="UP001144352">
    <property type="component" value="Unassembled WGS sequence"/>
</dbReference>
<dbReference type="InterPro" id="IPR000515">
    <property type="entry name" value="MetI-like"/>
</dbReference>
<dbReference type="RefSeq" id="WP_214186343.1">
    <property type="nucleotide sequence ID" value="NZ_BSDS01000001.1"/>
</dbReference>
<evidence type="ECO:0000256" key="2">
    <source>
        <dbReference type="ARBA" id="ARBA00022692"/>
    </source>
</evidence>
<dbReference type="InterPro" id="IPR035906">
    <property type="entry name" value="MetI-like_sf"/>
</dbReference>
<dbReference type="Gene3D" id="1.10.3720.10">
    <property type="entry name" value="MetI-like"/>
    <property type="match status" value="2"/>
</dbReference>
<name>A0A9W6LD24_9BACT</name>
<keyword evidence="3 5" id="KW-1133">Transmembrane helix</keyword>
<gene>
    <name evidence="7" type="ORF">GHYDROH2_20660</name>
</gene>
<evidence type="ECO:0000313" key="7">
    <source>
        <dbReference type="EMBL" id="GLI38565.1"/>
    </source>
</evidence>
<keyword evidence="4 5" id="KW-0472">Membrane</keyword>
<dbReference type="PROSITE" id="PS50928">
    <property type="entry name" value="ABC_TM1"/>
    <property type="match status" value="2"/>
</dbReference>
<dbReference type="GO" id="GO:0005886">
    <property type="term" value="C:plasma membrane"/>
    <property type="evidence" value="ECO:0007669"/>
    <property type="project" value="UniProtKB-SubCell"/>
</dbReference>
<comment type="subcellular location">
    <subcellularLocation>
        <location evidence="1 5">Cell membrane</location>
        <topology evidence="1 5">Multi-pass membrane protein</topology>
    </subcellularLocation>
</comment>
<evidence type="ECO:0000256" key="4">
    <source>
        <dbReference type="ARBA" id="ARBA00023136"/>
    </source>
</evidence>
<dbReference type="PANTHER" id="PTHR42744">
    <property type="entry name" value="BINDING-PROTEIN-DEPENDENT TRANSPORT SYSTEMS INNER MEMBRANE COMPONENT"/>
    <property type="match status" value="1"/>
</dbReference>
<reference evidence="7" key="1">
    <citation type="submission" date="2022-12" db="EMBL/GenBank/DDBJ databases">
        <title>Reference genome sequencing for broad-spectrum identification of bacterial and archaeal isolates by mass spectrometry.</title>
        <authorList>
            <person name="Sekiguchi Y."/>
            <person name="Tourlousse D.M."/>
        </authorList>
    </citation>
    <scope>NUCLEOTIDE SEQUENCE</scope>
    <source>
        <strain evidence="7">H2</strain>
    </source>
</reference>
<feature type="transmembrane region" description="Helical" evidence="5">
    <location>
        <begin position="335"/>
        <end position="353"/>
    </location>
</feature>
<feature type="transmembrane region" description="Helical" evidence="5">
    <location>
        <begin position="488"/>
        <end position="509"/>
    </location>
</feature>
<comment type="similarity">
    <text evidence="5">Belongs to the binding-protein-dependent transport system permease family.</text>
</comment>
<keyword evidence="8" id="KW-1185">Reference proteome</keyword>
<protein>
    <submittedName>
        <fullName evidence="7">Sulfonate ABC transporter permease</fullName>
    </submittedName>
</protein>
<proteinExistence type="inferred from homology"/>
<dbReference type="CDD" id="cd06261">
    <property type="entry name" value="TM_PBP2"/>
    <property type="match status" value="2"/>
</dbReference>